<proteinExistence type="predicted"/>
<dbReference type="PROSITE" id="PS51257">
    <property type="entry name" value="PROKAR_LIPOPROTEIN"/>
    <property type="match status" value="1"/>
</dbReference>
<dbReference type="EMBL" id="CP133164">
    <property type="protein sequence ID" value="WMN15326.1"/>
    <property type="molecule type" value="Genomic_DNA"/>
</dbReference>
<organism evidence="2 3">
    <name type="scientific">Pseudomonas piscis</name>
    <dbReference type="NCBI Taxonomy" id="2614538"/>
    <lineage>
        <taxon>Bacteria</taxon>
        <taxon>Pseudomonadati</taxon>
        <taxon>Pseudomonadota</taxon>
        <taxon>Gammaproteobacteria</taxon>
        <taxon>Pseudomonadales</taxon>
        <taxon>Pseudomonadaceae</taxon>
        <taxon>Pseudomonas</taxon>
    </lineage>
</organism>
<gene>
    <name evidence="2" type="ORF">QL104_18330</name>
</gene>
<accession>A0ABY9NA22</accession>
<dbReference type="Proteomes" id="UP001237292">
    <property type="component" value="Chromosome"/>
</dbReference>
<evidence type="ECO:0000313" key="2">
    <source>
        <dbReference type="EMBL" id="WMN15326.1"/>
    </source>
</evidence>
<feature type="signal peptide" evidence="1">
    <location>
        <begin position="1"/>
        <end position="20"/>
    </location>
</feature>
<evidence type="ECO:0008006" key="4">
    <source>
        <dbReference type="Google" id="ProtNLM"/>
    </source>
</evidence>
<dbReference type="RefSeq" id="WP_177409193.1">
    <property type="nucleotide sequence ID" value="NZ_CP133164.1"/>
</dbReference>
<evidence type="ECO:0000256" key="1">
    <source>
        <dbReference type="SAM" id="SignalP"/>
    </source>
</evidence>
<protein>
    <recommendedName>
        <fullName evidence="4">DUF4156 domain-containing protein</fullName>
    </recommendedName>
</protein>
<keyword evidence="3" id="KW-1185">Reference proteome</keyword>
<evidence type="ECO:0000313" key="3">
    <source>
        <dbReference type="Proteomes" id="UP001237292"/>
    </source>
</evidence>
<name>A0ABY9NA22_9PSED</name>
<keyword evidence="1" id="KW-0732">Signal</keyword>
<sequence length="100" mass="10411">MMRHLSTALPALVMATLLCACTTQLTDGGRQVNLVTAASAQACKVIKGFTVKGSSNGDALNMAFNRTAELGGDSVSVIDVGDDSRLQAAALQCRRDAPRD</sequence>
<feature type="chain" id="PRO_5047235034" description="DUF4156 domain-containing protein" evidence="1">
    <location>
        <begin position="21"/>
        <end position="100"/>
    </location>
</feature>
<reference evidence="2 3" key="1">
    <citation type="journal article" date="2023" name="Access Microbiol">
        <title>The genome of a steinernematid-associated Pseudomonas piscis bacterium encodes the biosynthesis of insect toxins.</title>
        <authorList>
            <person name="Awori R.M."/>
            <person name="Hendre P."/>
            <person name="Amugune N.O."/>
        </authorList>
    </citation>
    <scope>NUCLEOTIDE SEQUENCE [LARGE SCALE GENOMIC DNA]</scope>
    <source>
        <strain evidence="2 3">75</strain>
    </source>
</reference>